<name>A0A165QR65_EXIGL</name>
<evidence type="ECO:0000256" key="2">
    <source>
        <dbReference type="ARBA" id="ARBA00023157"/>
    </source>
</evidence>
<evidence type="ECO:0000313" key="4">
    <source>
        <dbReference type="EMBL" id="KZW03967.1"/>
    </source>
</evidence>
<dbReference type="GO" id="GO:0005739">
    <property type="term" value="C:mitochondrion"/>
    <property type="evidence" value="ECO:0007669"/>
    <property type="project" value="TreeGrafter"/>
</dbReference>
<reference evidence="4 5" key="1">
    <citation type="journal article" date="2016" name="Mol. Biol. Evol.">
        <title>Comparative Genomics of Early-Diverging Mushroom-Forming Fungi Provides Insights into the Origins of Lignocellulose Decay Capabilities.</title>
        <authorList>
            <person name="Nagy L.G."/>
            <person name="Riley R."/>
            <person name="Tritt A."/>
            <person name="Adam C."/>
            <person name="Daum C."/>
            <person name="Floudas D."/>
            <person name="Sun H."/>
            <person name="Yadav J.S."/>
            <person name="Pangilinan J."/>
            <person name="Larsson K.H."/>
            <person name="Matsuura K."/>
            <person name="Barry K."/>
            <person name="Labutti K."/>
            <person name="Kuo R."/>
            <person name="Ohm R.A."/>
            <person name="Bhattacharya S.S."/>
            <person name="Shirouzu T."/>
            <person name="Yoshinaga Y."/>
            <person name="Martin F.M."/>
            <person name="Grigoriev I.V."/>
            <person name="Hibbett D.S."/>
        </authorList>
    </citation>
    <scope>NUCLEOTIDE SEQUENCE [LARGE SCALE GENOMIC DNA]</scope>
    <source>
        <strain evidence="4 5">HHB12029</strain>
    </source>
</reference>
<dbReference type="GO" id="GO:0033617">
    <property type="term" value="P:mitochondrial respiratory chain complex IV assembly"/>
    <property type="evidence" value="ECO:0007669"/>
    <property type="project" value="TreeGrafter"/>
</dbReference>
<dbReference type="EMBL" id="KV425882">
    <property type="protein sequence ID" value="KZW03967.1"/>
    <property type="molecule type" value="Genomic_DNA"/>
</dbReference>
<evidence type="ECO:0000313" key="5">
    <source>
        <dbReference type="Proteomes" id="UP000077266"/>
    </source>
</evidence>
<evidence type="ECO:0000256" key="3">
    <source>
        <dbReference type="SAM" id="MobiDB-lite"/>
    </source>
</evidence>
<accession>A0A165QR65</accession>
<gene>
    <name evidence="4" type="ORF">EXIGLDRAFT_827905</name>
</gene>
<dbReference type="PANTHER" id="PTHR28627:SF1">
    <property type="entry name" value="CYTOCHROME C OXIDASE ASSEMBLY FACTOR 5"/>
    <property type="match status" value="1"/>
</dbReference>
<evidence type="ECO:0000256" key="1">
    <source>
        <dbReference type="ARBA" id="ARBA00007785"/>
    </source>
</evidence>
<dbReference type="InterPro" id="IPR018793">
    <property type="entry name" value="Cyt_c_oxidase_assmbl_Pet191"/>
</dbReference>
<keyword evidence="2" id="KW-1015">Disulfide bond</keyword>
<dbReference type="PANTHER" id="PTHR28627">
    <property type="entry name" value="CYTOCHROME C OXIDASE ASSEMBLY FACTOR 5"/>
    <property type="match status" value="1"/>
</dbReference>
<dbReference type="AlphaFoldDB" id="A0A165QR65"/>
<dbReference type="Proteomes" id="UP000077266">
    <property type="component" value="Unassembled WGS sequence"/>
</dbReference>
<dbReference type="OrthoDB" id="282149at2759"/>
<dbReference type="Pfam" id="PF10203">
    <property type="entry name" value="Pet191_N"/>
    <property type="match status" value="1"/>
</dbReference>
<sequence length="95" mass="10612">MSCEPILNALKQCLLASDCVTKEGRLPSDCMKNHALELPEECQLLRLSMFECKRSMLDMRKRFRGNGAKAFEGYTSQKAASVESVESQSHRPSSA</sequence>
<dbReference type="PROSITE" id="PS51808">
    <property type="entry name" value="CHCH"/>
    <property type="match status" value="1"/>
</dbReference>
<protein>
    <recommendedName>
        <fullName evidence="6">Cytochrome c oxidase assembly factor 5</fullName>
    </recommendedName>
</protein>
<organism evidence="4 5">
    <name type="scientific">Exidia glandulosa HHB12029</name>
    <dbReference type="NCBI Taxonomy" id="1314781"/>
    <lineage>
        <taxon>Eukaryota</taxon>
        <taxon>Fungi</taxon>
        <taxon>Dikarya</taxon>
        <taxon>Basidiomycota</taxon>
        <taxon>Agaricomycotina</taxon>
        <taxon>Agaricomycetes</taxon>
        <taxon>Auriculariales</taxon>
        <taxon>Exidiaceae</taxon>
        <taxon>Exidia</taxon>
    </lineage>
</organism>
<proteinExistence type="inferred from homology"/>
<dbReference type="InParanoid" id="A0A165QR65"/>
<dbReference type="FunCoup" id="A0A165QR65">
    <property type="interactions" value="180"/>
</dbReference>
<feature type="region of interest" description="Disordered" evidence="3">
    <location>
        <begin position="76"/>
        <end position="95"/>
    </location>
</feature>
<evidence type="ECO:0008006" key="6">
    <source>
        <dbReference type="Google" id="ProtNLM"/>
    </source>
</evidence>
<keyword evidence="5" id="KW-1185">Reference proteome</keyword>
<comment type="similarity">
    <text evidence="1">Belongs to the PET191 family.</text>
</comment>
<dbReference type="STRING" id="1314781.A0A165QR65"/>